<gene>
    <name evidence="1" type="ORF">AB8998_01465</name>
</gene>
<keyword evidence="2" id="KW-1185">Reference proteome</keyword>
<dbReference type="Proteomes" id="UP001564760">
    <property type="component" value="Unassembled WGS sequence"/>
</dbReference>
<comment type="caution">
    <text evidence="1">The sequence shown here is derived from an EMBL/GenBank/DDBJ whole genome shotgun (WGS) entry which is preliminary data.</text>
</comment>
<evidence type="ECO:0000313" key="1">
    <source>
        <dbReference type="EMBL" id="MEY8013815.1"/>
    </source>
</evidence>
<organism evidence="1 2">
    <name type="scientific">Mycobacterium servetii</name>
    <dbReference type="NCBI Taxonomy" id="3237418"/>
    <lineage>
        <taxon>Bacteria</taxon>
        <taxon>Bacillati</taxon>
        <taxon>Actinomycetota</taxon>
        <taxon>Actinomycetes</taxon>
        <taxon>Mycobacteriales</taxon>
        <taxon>Mycobacteriaceae</taxon>
        <taxon>Mycobacterium</taxon>
    </lineage>
</organism>
<name>A0ABV4BXR8_9MYCO</name>
<dbReference type="EMBL" id="JBGEDP010000001">
    <property type="protein sequence ID" value="MEY8013815.1"/>
    <property type="molecule type" value="Genomic_DNA"/>
</dbReference>
<evidence type="ECO:0000313" key="2">
    <source>
        <dbReference type="Proteomes" id="UP001564760"/>
    </source>
</evidence>
<reference evidence="1 2" key="1">
    <citation type="submission" date="2024-08" db="EMBL/GenBank/DDBJ databases">
        <title>Mycobacterium servetensis sp. nov., a novel rapid-growing mycobacterial species recovered from a human patient in Zaragoza, Spain.</title>
        <authorList>
            <person name="Tristancho-Baro A.I."/>
            <person name="Buenestado-Serrano S."/>
            <person name="Garcia De Viedma D."/>
            <person name="Milagro-Beamonte A."/>
            <person name="Burillo N."/>
            <person name="Sanz S."/>
            <person name="Lopez-Calleja A.I."/>
            <person name="Penas-Utrilla D."/>
            <person name="Guardingo M."/>
            <person name="Garcia M.J."/>
            <person name="Vinuelas-Bayon J."/>
        </authorList>
    </citation>
    <scope>NUCLEOTIDE SEQUENCE [LARGE SCALE GENOMIC DNA]</scope>
    <source>
        <strain evidence="2">HUMS_12744610</strain>
    </source>
</reference>
<sequence>MWPVLQLVVSTVCGAAALVDTHTPAAPTTDHGLEPMGATIWRGYLDPPPWIGDVG</sequence>
<proteinExistence type="predicted"/>
<protein>
    <submittedName>
        <fullName evidence="1">Uncharacterized protein</fullName>
    </submittedName>
</protein>
<dbReference type="RefSeq" id="WP_369736471.1">
    <property type="nucleotide sequence ID" value="NZ_JBGEDP010000001.1"/>
</dbReference>
<accession>A0ABV4BXR8</accession>